<dbReference type="AlphaFoldDB" id="A0A1L9TFY4"/>
<dbReference type="EMBL" id="KV878587">
    <property type="protein sequence ID" value="OJJ58322.1"/>
    <property type="molecule type" value="Genomic_DNA"/>
</dbReference>
<protein>
    <submittedName>
        <fullName evidence="2">Uncharacterized protein</fullName>
    </submittedName>
</protein>
<dbReference type="GeneID" id="63755882"/>
<feature type="transmembrane region" description="Helical" evidence="1">
    <location>
        <begin position="372"/>
        <end position="390"/>
    </location>
</feature>
<proteinExistence type="predicted"/>
<accession>A0A1L9TFY4</accession>
<dbReference type="PANTHER" id="PTHR37577">
    <property type="entry name" value="INTEGRAL MEMBRANE PROTEIN"/>
    <property type="match status" value="1"/>
</dbReference>
<gene>
    <name evidence="2" type="ORF">ASPSYDRAFT_1048131</name>
</gene>
<evidence type="ECO:0000313" key="3">
    <source>
        <dbReference type="Proteomes" id="UP000184356"/>
    </source>
</evidence>
<keyword evidence="1" id="KW-1133">Transmembrane helix</keyword>
<dbReference type="OrthoDB" id="4505247at2759"/>
<keyword evidence="3" id="KW-1185">Reference proteome</keyword>
<feature type="transmembrane region" description="Helical" evidence="1">
    <location>
        <begin position="138"/>
        <end position="158"/>
    </location>
</feature>
<dbReference type="VEuPathDB" id="FungiDB:ASPSYDRAFT_1048131"/>
<sequence>MEINCSSVWQYHQLHNGNVEFDADIVGPGAIASFTFTALTALLTMMGAFVTYSVPGELTNEVDEVICRALRTMINAAGRALGMSRRTGIERHAASEERLEAFQSFMISVGDQALISEMAILIAALARYRDITLYSVNAVVALGCLASTVHLALAPLLIRRMQDHHVTKALRCVSMAAAAILLATLLLLQRSKSWQSHVYFCCAVEDFGFDRDYLYYNWLPIAWQILVLYLIIYSTYEIIQLLYSKPCGDATSNVTGASSGAVGDIAEMKDKSHDHPVHGYKTLSEKQRVRRQWLRYQARQAARPKRKSLRKQRLKAFTLAETWAFYECQDSFTWRILWLLSANIYGITDVLWNRADVGTISGDRDAMGYGQIVSLVLLVLPFFAAAESIYDYRGRVKGLGGKSRMEVSAPPDAS</sequence>
<feature type="transmembrane region" description="Helical" evidence="1">
    <location>
        <begin position="332"/>
        <end position="352"/>
    </location>
</feature>
<evidence type="ECO:0000256" key="1">
    <source>
        <dbReference type="SAM" id="Phobius"/>
    </source>
</evidence>
<name>A0A1L9TFY4_9EURO</name>
<reference evidence="3" key="1">
    <citation type="journal article" date="2017" name="Genome Biol.">
        <title>Comparative genomics reveals high biological diversity and specific adaptations in the industrially and medically important fungal genus Aspergillus.</title>
        <authorList>
            <person name="de Vries R.P."/>
            <person name="Riley R."/>
            <person name="Wiebenga A."/>
            <person name="Aguilar-Osorio G."/>
            <person name="Amillis S."/>
            <person name="Uchima C.A."/>
            <person name="Anderluh G."/>
            <person name="Asadollahi M."/>
            <person name="Askin M."/>
            <person name="Barry K."/>
            <person name="Battaglia E."/>
            <person name="Bayram O."/>
            <person name="Benocci T."/>
            <person name="Braus-Stromeyer S.A."/>
            <person name="Caldana C."/>
            <person name="Canovas D."/>
            <person name="Cerqueira G.C."/>
            <person name="Chen F."/>
            <person name="Chen W."/>
            <person name="Choi C."/>
            <person name="Clum A."/>
            <person name="Dos Santos R.A."/>
            <person name="Damasio A.R."/>
            <person name="Diallinas G."/>
            <person name="Emri T."/>
            <person name="Fekete E."/>
            <person name="Flipphi M."/>
            <person name="Freyberg S."/>
            <person name="Gallo A."/>
            <person name="Gournas C."/>
            <person name="Habgood R."/>
            <person name="Hainaut M."/>
            <person name="Harispe M.L."/>
            <person name="Henrissat B."/>
            <person name="Hilden K.S."/>
            <person name="Hope R."/>
            <person name="Hossain A."/>
            <person name="Karabika E."/>
            <person name="Karaffa L."/>
            <person name="Karanyi Z."/>
            <person name="Krasevec N."/>
            <person name="Kuo A."/>
            <person name="Kusch H."/>
            <person name="LaButti K."/>
            <person name="Lagendijk E.L."/>
            <person name="Lapidus A."/>
            <person name="Levasseur A."/>
            <person name="Lindquist E."/>
            <person name="Lipzen A."/>
            <person name="Logrieco A.F."/>
            <person name="MacCabe A."/>
            <person name="Maekelae M.R."/>
            <person name="Malavazi I."/>
            <person name="Melin P."/>
            <person name="Meyer V."/>
            <person name="Mielnichuk N."/>
            <person name="Miskei M."/>
            <person name="Molnar A.P."/>
            <person name="Mule G."/>
            <person name="Ngan C.Y."/>
            <person name="Orejas M."/>
            <person name="Orosz E."/>
            <person name="Ouedraogo J.P."/>
            <person name="Overkamp K.M."/>
            <person name="Park H.-S."/>
            <person name="Perrone G."/>
            <person name="Piumi F."/>
            <person name="Punt P.J."/>
            <person name="Ram A.F."/>
            <person name="Ramon A."/>
            <person name="Rauscher S."/>
            <person name="Record E."/>
            <person name="Riano-Pachon D.M."/>
            <person name="Robert V."/>
            <person name="Roehrig J."/>
            <person name="Ruller R."/>
            <person name="Salamov A."/>
            <person name="Salih N.S."/>
            <person name="Samson R.A."/>
            <person name="Sandor E."/>
            <person name="Sanguinetti M."/>
            <person name="Schuetze T."/>
            <person name="Sepcic K."/>
            <person name="Shelest E."/>
            <person name="Sherlock G."/>
            <person name="Sophianopoulou V."/>
            <person name="Squina F.M."/>
            <person name="Sun H."/>
            <person name="Susca A."/>
            <person name="Todd R.B."/>
            <person name="Tsang A."/>
            <person name="Unkles S.E."/>
            <person name="van de Wiele N."/>
            <person name="van Rossen-Uffink D."/>
            <person name="Oliveira J.V."/>
            <person name="Vesth T.C."/>
            <person name="Visser J."/>
            <person name="Yu J.-H."/>
            <person name="Zhou M."/>
            <person name="Andersen M.R."/>
            <person name="Archer D.B."/>
            <person name="Baker S.E."/>
            <person name="Benoit I."/>
            <person name="Brakhage A.A."/>
            <person name="Braus G.H."/>
            <person name="Fischer R."/>
            <person name="Frisvad J.C."/>
            <person name="Goldman G.H."/>
            <person name="Houbraken J."/>
            <person name="Oakley B."/>
            <person name="Pocsi I."/>
            <person name="Scazzocchio C."/>
            <person name="Seiboth B."/>
            <person name="vanKuyk P.A."/>
            <person name="Wortman J."/>
            <person name="Dyer P.S."/>
            <person name="Grigoriev I.V."/>
        </authorList>
    </citation>
    <scope>NUCLEOTIDE SEQUENCE [LARGE SCALE GENOMIC DNA]</scope>
    <source>
        <strain evidence="3">CBS 593.65</strain>
    </source>
</reference>
<dbReference type="InterPro" id="IPR053018">
    <property type="entry name" value="Elsinochrome_Biosynth-Asso"/>
</dbReference>
<feature type="transmembrane region" description="Helical" evidence="1">
    <location>
        <begin position="215"/>
        <end position="236"/>
    </location>
</feature>
<dbReference type="RefSeq" id="XP_040702128.1">
    <property type="nucleotide sequence ID" value="XM_040839809.1"/>
</dbReference>
<feature type="transmembrane region" description="Helical" evidence="1">
    <location>
        <begin position="30"/>
        <end position="52"/>
    </location>
</feature>
<feature type="transmembrane region" description="Helical" evidence="1">
    <location>
        <begin position="170"/>
        <end position="188"/>
    </location>
</feature>
<dbReference type="Proteomes" id="UP000184356">
    <property type="component" value="Unassembled WGS sequence"/>
</dbReference>
<organism evidence="2 3">
    <name type="scientific">Aspergillus sydowii CBS 593.65</name>
    <dbReference type="NCBI Taxonomy" id="1036612"/>
    <lineage>
        <taxon>Eukaryota</taxon>
        <taxon>Fungi</taxon>
        <taxon>Dikarya</taxon>
        <taxon>Ascomycota</taxon>
        <taxon>Pezizomycotina</taxon>
        <taxon>Eurotiomycetes</taxon>
        <taxon>Eurotiomycetidae</taxon>
        <taxon>Eurotiales</taxon>
        <taxon>Aspergillaceae</taxon>
        <taxon>Aspergillus</taxon>
        <taxon>Aspergillus subgen. Nidulantes</taxon>
    </lineage>
</organism>
<keyword evidence="1" id="KW-0812">Transmembrane</keyword>
<evidence type="ECO:0000313" key="2">
    <source>
        <dbReference type="EMBL" id="OJJ58322.1"/>
    </source>
</evidence>
<dbReference type="PANTHER" id="PTHR37577:SF1">
    <property type="entry name" value="INTEGRAL MEMBRANE PROTEIN"/>
    <property type="match status" value="1"/>
</dbReference>
<keyword evidence="1" id="KW-0472">Membrane</keyword>